<name>A0A8R1UP58_PRIPA</name>
<evidence type="ECO:0000256" key="1">
    <source>
        <dbReference type="ARBA" id="ARBA00004141"/>
    </source>
</evidence>
<reference evidence="8" key="1">
    <citation type="journal article" date="2008" name="Nat. Genet.">
        <title>The Pristionchus pacificus genome provides a unique perspective on nematode lifestyle and parasitism.</title>
        <authorList>
            <person name="Dieterich C."/>
            <person name="Clifton S.W."/>
            <person name="Schuster L.N."/>
            <person name="Chinwalla A."/>
            <person name="Delehaunty K."/>
            <person name="Dinkelacker I."/>
            <person name="Fulton L."/>
            <person name="Fulton R."/>
            <person name="Godfrey J."/>
            <person name="Minx P."/>
            <person name="Mitreva M."/>
            <person name="Roeseler W."/>
            <person name="Tian H."/>
            <person name="Witte H."/>
            <person name="Yang S.P."/>
            <person name="Wilson R.K."/>
            <person name="Sommer R.J."/>
        </authorList>
    </citation>
    <scope>NUCLEOTIDE SEQUENCE [LARGE SCALE GENOMIC DNA]</scope>
    <source>
        <strain evidence="8">PS312</strain>
    </source>
</reference>
<feature type="transmembrane region" description="Helical" evidence="6">
    <location>
        <begin position="73"/>
        <end position="93"/>
    </location>
</feature>
<dbReference type="InterPro" id="IPR050920">
    <property type="entry name" value="Nematode_rcpt-like_delta"/>
</dbReference>
<evidence type="ECO:0000256" key="2">
    <source>
        <dbReference type="ARBA" id="ARBA00009166"/>
    </source>
</evidence>
<evidence type="ECO:0000256" key="6">
    <source>
        <dbReference type="SAM" id="Phobius"/>
    </source>
</evidence>
<accession>A0A8R1UP58</accession>
<feature type="transmembrane region" description="Helical" evidence="6">
    <location>
        <begin position="316"/>
        <end position="339"/>
    </location>
</feature>
<comment type="subcellular location">
    <subcellularLocation>
        <location evidence="1">Membrane</location>
        <topology evidence="1">Multi-pass membrane protein</topology>
    </subcellularLocation>
</comment>
<dbReference type="AlphaFoldDB" id="A0A8R1UP58"/>
<dbReference type="GO" id="GO:0016020">
    <property type="term" value="C:membrane"/>
    <property type="evidence" value="ECO:0007669"/>
    <property type="project" value="UniProtKB-SubCell"/>
</dbReference>
<protein>
    <recommendedName>
        <fullName evidence="9">G protein-coupled receptor</fullName>
    </recommendedName>
</protein>
<keyword evidence="5 6" id="KW-0472">Membrane</keyword>
<reference evidence="7" key="2">
    <citation type="submission" date="2022-06" db="UniProtKB">
        <authorList>
            <consortium name="EnsemblMetazoa"/>
        </authorList>
    </citation>
    <scope>IDENTIFICATION</scope>
    <source>
        <strain evidence="7">PS312</strain>
    </source>
</reference>
<evidence type="ECO:0000256" key="5">
    <source>
        <dbReference type="ARBA" id="ARBA00023136"/>
    </source>
</evidence>
<keyword evidence="3 6" id="KW-0812">Transmembrane</keyword>
<proteinExistence type="inferred from homology"/>
<gene>
    <name evidence="7" type="primary">WBGene00274042</name>
</gene>
<organism evidence="7 8">
    <name type="scientific">Pristionchus pacificus</name>
    <name type="common">Parasitic nematode worm</name>
    <dbReference type="NCBI Taxonomy" id="54126"/>
    <lineage>
        <taxon>Eukaryota</taxon>
        <taxon>Metazoa</taxon>
        <taxon>Ecdysozoa</taxon>
        <taxon>Nematoda</taxon>
        <taxon>Chromadorea</taxon>
        <taxon>Rhabditida</taxon>
        <taxon>Rhabditina</taxon>
        <taxon>Diplogasteromorpha</taxon>
        <taxon>Diplogasteroidea</taxon>
        <taxon>Neodiplogasteridae</taxon>
        <taxon>Pristionchus</taxon>
    </lineage>
</organism>
<sequence>MVIFGRRLPLIDWISIFLQILIDGAGITGNISLLIAIMCKSPKSLKYIKVTFLHPPPPHPPTRHIWIFSSYNILLTNGSMIDVIAALTCLLSIERMIPSLFGTAMVYLDPCTLFSPLFCHLLHSIMMNAQTHSIYLVAASFFLSSLHPQTVKFSFSSIIFLLFSEAPSRRIMTVICISILMLPLFMAYPFLSPFPPLLTSQICTLLSIDDEFEVRESFRIIYDLDDYVVQGEMAIIVNEGMRCRFYILSISILIPNSSINSFNSTQLVQHFLGRGSGMIDYLKVNLTLEAQREIMSKRTIDVHKTLVKVGDLPSSVLLKLPLACPPAIFTLTIICYVIERGGIHHSPVIEHFIRITISLMTTIGPYISIFNIRVFRDFLFCRNNRIGLKVSLSFASAVPSKSMRNY</sequence>
<keyword evidence="8" id="KW-1185">Reference proteome</keyword>
<feature type="transmembrane region" description="Helical" evidence="6">
    <location>
        <begin position="171"/>
        <end position="191"/>
    </location>
</feature>
<evidence type="ECO:0000256" key="4">
    <source>
        <dbReference type="ARBA" id="ARBA00022989"/>
    </source>
</evidence>
<feature type="transmembrane region" description="Helical" evidence="6">
    <location>
        <begin position="134"/>
        <end position="151"/>
    </location>
</feature>
<feature type="transmembrane region" description="Helical" evidence="6">
    <location>
        <begin position="99"/>
        <end position="122"/>
    </location>
</feature>
<dbReference type="InterPro" id="IPR019421">
    <property type="entry name" value="7TM_GPCR_serpentine_rcpt_Srd"/>
</dbReference>
<dbReference type="EnsemblMetazoa" id="PPA35673.1">
    <property type="protein sequence ID" value="PPA35673.1"/>
    <property type="gene ID" value="WBGene00274042"/>
</dbReference>
<evidence type="ECO:0008006" key="9">
    <source>
        <dbReference type="Google" id="ProtNLM"/>
    </source>
</evidence>
<evidence type="ECO:0000313" key="7">
    <source>
        <dbReference type="EnsemblMetazoa" id="PPA35673.1"/>
    </source>
</evidence>
<dbReference type="Proteomes" id="UP000005239">
    <property type="component" value="Unassembled WGS sequence"/>
</dbReference>
<feature type="transmembrane region" description="Helical" evidence="6">
    <location>
        <begin position="16"/>
        <end position="39"/>
    </location>
</feature>
<evidence type="ECO:0000256" key="3">
    <source>
        <dbReference type="ARBA" id="ARBA00022692"/>
    </source>
</evidence>
<evidence type="ECO:0000313" key="8">
    <source>
        <dbReference type="Proteomes" id="UP000005239"/>
    </source>
</evidence>
<dbReference type="PANTHER" id="PTHR22945:SF40">
    <property type="entry name" value="SERPENTINE RECEPTOR, CLASS D (DELTA)-RELATED"/>
    <property type="match status" value="1"/>
</dbReference>
<comment type="similarity">
    <text evidence="2">Belongs to the nematode receptor-like protein srd family.</text>
</comment>
<feature type="transmembrane region" description="Helical" evidence="6">
    <location>
        <begin position="351"/>
        <end position="375"/>
    </location>
</feature>
<keyword evidence="4 6" id="KW-1133">Transmembrane helix</keyword>
<dbReference type="PANTHER" id="PTHR22945">
    <property type="entry name" value="SERPENTINE RECEPTOR, CLASS D DELTA"/>
    <property type="match status" value="1"/>
</dbReference>
<dbReference type="Pfam" id="PF10317">
    <property type="entry name" value="7TM_GPCR_Srd"/>
    <property type="match status" value="2"/>
</dbReference>